<proteinExistence type="predicted"/>
<dbReference type="OrthoDB" id="5961967at2759"/>
<evidence type="ECO:0000256" key="1">
    <source>
        <dbReference type="SAM" id="SignalP"/>
    </source>
</evidence>
<protein>
    <submittedName>
        <fullName evidence="2">Uncharacterized protein</fullName>
    </submittedName>
</protein>
<dbReference type="SUPFAM" id="SSF54909">
    <property type="entry name" value="Dimeric alpha+beta barrel"/>
    <property type="match status" value="1"/>
</dbReference>
<name>A0A8S3YYP3_9EUPU</name>
<keyword evidence="1" id="KW-0732">Signal</keyword>
<dbReference type="AlphaFoldDB" id="A0A8S3YYP3"/>
<dbReference type="EMBL" id="CAJHNH020001249">
    <property type="protein sequence ID" value="CAG5122267.1"/>
    <property type="molecule type" value="Genomic_DNA"/>
</dbReference>
<feature type="signal peptide" evidence="1">
    <location>
        <begin position="1"/>
        <end position="19"/>
    </location>
</feature>
<organism evidence="2 3">
    <name type="scientific">Candidula unifasciata</name>
    <dbReference type="NCBI Taxonomy" id="100452"/>
    <lineage>
        <taxon>Eukaryota</taxon>
        <taxon>Metazoa</taxon>
        <taxon>Spiralia</taxon>
        <taxon>Lophotrochozoa</taxon>
        <taxon>Mollusca</taxon>
        <taxon>Gastropoda</taxon>
        <taxon>Heterobranchia</taxon>
        <taxon>Euthyneura</taxon>
        <taxon>Panpulmonata</taxon>
        <taxon>Eupulmonata</taxon>
        <taxon>Stylommatophora</taxon>
        <taxon>Helicina</taxon>
        <taxon>Helicoidea</taxon>
        <taxon>Geomitridae</taxon>
        <taxon>Candidula</taxon>
    </lineage>
</organism>
<sequence>MAVSLLYFLLVTILPQNYPNEPAVVTKIATALNDSTADGNVLFKFTVAGEASVIVIVRVRSNAALDRITSRLRCTGYLEIRSQPIITYESHARNLNVSADLTGPYEGTLQPENIYWFNLRVDYNNKTTEELLDIWKTEAESFLGSRKSGSVRAVAFKNLGEREVQLFINAPQPDQFDLLLFNTPIVQAIGSDIRAMSKGVLFLN</sequence>
<feature type="chain" id="PRO_5035828871" evidence="1">
    <location>
        <begin position="20"/>
        <end position="204"/>
    </location>
</feature>
<comment type="caution">
    <text evidence="2">The sequence shown here is derived from an EMBL/GenBank/DDBJ whole genome shotgun (WGS) entry which is preliminary data.</text>
</comment>
<evidence type="ECO:0000313" key="2">
    <source>
        <dbReference type="EMBL" id="CAG5122267.1"/>
    </source>
</evidence>
<keyword evidence="3" id="KW-1185">Reference proteome</keyword>
<gene>
    <name evidence="2" type="ORF">CUNI_LOCUS7825</name>
</gene>
<reference evidence="2" key="1">
    <citation type="submission" date="2021-04" db="EMBL/GenBank/DDBJ databases">
        <authorList>
            <consortium name="Molecular Ecology Group"/>
        </authorList>
    </citation>
    <scope>NUCLEOTIDE SEQUENCE</scope>
</reference>
<dbReference type="InterPro" id="IPR011008">
    <property type="entry name" value="Dimeric_a/b-barrel"/>
</dbReference>
<evidence type="ECO:0000313" key="3">
    <source>
        <dbReference type="Proteomes" id="UP000678393"/>
    </source>
</evidence>
<accession>A0A8S3YYP3</accession>
<dbReference type="Proteomes" id="UP000678393">
    <property type="component" value="Unassembled WGS sequence"/>
</dbReference>